<sequence>MKVPSIIVIFTGCIFVNGTPIPRSDCSISQGSTTICNIPKFSRGLVVHDWRYKLITISIPKPTEIVKIALKTLDLSKTDEMRQAHTIVDGMAILLDKSMRQRLAAYSEEVYLTIEEQKSLISTRTKRSAWSVIAAFFRATLPQLGRSLATKGALKAMMKHSFMALVTSGITYGISQAQLPNVELIEEQIMLLKSGQKESTSVLSHLTLVNSMAIGDITEFSTSIRSAFLESRTGDSLTRTAYMLLREFLDDTYFSLDRLMSGHIPQFLMSPGTQKEWITTSTQTFGLIESISPHFKVKVLLIDDEKFNIYLSVRIPVFSGVQRKVFGEWDPKILHNRTCYTTPHSSWILSLNPDHDSRGITEVDVFDRRSCEMSGVPVCESEGKIDWLNEMKVDRTCTEWMRGNSRRKRHFEDIAAPSQREIEIGEKIGKALLDKFNRSMVSNENALKLKPFLVPPIEHSLNDLVRRMQEKHDQIDELHKKIGSNSWGIICVWIVAGLSATVLISSITVYIVLKCIEIKRSKRAVRKFGVLYRSQRDQERK</sequence>
<reference evidence="2" key="1">
    <citation type="journal article" date="2019" name="PLoS Pathog.">
        <title>Re-assessing the diversity of negative strand RNA viruses in insects.</title>
        <authorList>
            <person name="Kafer S."/>
            <person name="Paraskevopoulou S."/>
            <person name="Zirkel F."/>
            <person name="Wieseke N."/>
            <person name="Donath A."/>
            <person name="Petersen M."/>
            <person name="Jones T.C."/>
            <person name="Liu S."/>
            <person name="Zhou X."/>
            <person name="Middendorf M."/>
            <person name="Junglen S."/>
            <person name="Misof B."/>
            <person name="Drosten C."/>
        </authorList>
    </citation>
    <scope>NUCLEOTIDE SEQUENCE</scope>
    <source>
        <strain evidence="2">OKIAV59</strain>
    </source>
</reference>
<name>A0AAE7IFS9_9MONO</name>
<keyword evidence="1" id="KW-0812">Transmembrane</keyword>
<keyword evidence="1" id="KW-0472">Membrane</keyword>
<organism evidence="2 3">
    <name type="scientific">Odonatan anphe-related virus OKIAV59</name>
    <dbReference type="NCBI Taxonomy" id="2746375"/>
    <lineage>
        <taxon>Viruses</taxon>
        <taxon>Riboviria</taxon>
        <taxon>Orthornavirae</taxon>
        <taxon>Negarnaviricota</taxon>
        <taxon>Haploviricotina</taxon>
        <taxon>Monjiviricetes</taxon>
        <taxon>Mononegavirales</taxon>
        <taxon>Xinmoviridae</taxon>
        <taxon>Ulegvirus</taxon>
        <taxon>Ulegvirus freckenfeldense</taxon>
    </lineage>
</organism>
<dbReference type="RefSeq" id="YP_010800573.1">
    <property type="nucleotide sequence ID" value="NC_076874.1"/>
</dbReference>
<dbReference type="Proteomes" id="UP000831829">
    <property type="component" value="Segment"/>
</dbReference>
<feature type="transmembrane region" description="Helical" evidence="1">
    <location>
        <begin position="487"/>
        <end position="513"/>
    </location>
</feature>
<proteinExistence type="predicted"/>
<keyword evidence="1" id="KW-1133">Transmembrane helix</keyword>
<protein>
    <submittedName>
        <fullName evidence="2">Glycoprotein</fullName>
    </submittedName>
</protein>
<evidence type="ECO:0000313" key="3">
    <source>
        <dbReference type="Proteomes" id="UP000831829"/>
    </source>
</evidence>
<dbReference type="GeneID" id="80539182"/>
<evidence type="ECO:0000256" key="1">
    <source>
        <dbReference type="SAM" id="Phobius"/>
    </source>
</evidence>
<accession>A0AAE7IFS9</accession>
<dbReference type="EMBL" id="MT153376">
    <property type="protein sequence ID" value="QMP82150.1"/>
    <property type="molecule type" value="Viral_cRNA"/>
</dbReference>
<dbReference type="KEGG" id="vg:80539182"/>
<keyword evidence="3" id="KW-1185">Reference proteome</keyword>
<reference evidence="2" key="2">
    <citation type="submission" date="2020-03" db="EMBL/GenBank/DDBJ databases">
        <authorList>
            <person name="Kafer S."/>
            <person name="Paraskevopoulou S."/>
            <person name="Zirkel F."/>
            <person name="Wieseke N."/>
            <person name="Donath A."/>
            <person name="Petersen M."/>
            <person name="Jones T.C."/>
            <person name="Liu S."/>
            <person name="Zhou X."/>
            <person name="Middendorf M."/>
            <person name="Junglen S."/>
            <person name="Misof B."/>
            <person name="Drosten C."/>
        </authorList>
    </citation>
    <scope>NUCLEOTIDE SEQUENCE</scope>
    <source>
        <strain evidence="2">OKIAV59</strain>
    </source>
</reference>
<evidence type="ECO:0000313" key="2">
    <source>
        <dbReference type="EMBL" id="QMP82150.1"/>
    </source>
</evidence>